<dbReference type="Proteomes" id="UP001497522">
    <property type="component" value="Chromosome 12"/>
</dbReference>
<evidence type="ECO:0000313" key="2">
    <source>
        <dbReference type="Proteomes" id="UP001497522"/>
    </source>
</evidence>
<proteinExistence type="predicted"/>
<protein>
    <submittedName>
        <fullName evidence="1">Uncharacterized protein</fullName>
    </submittedName>
</protein>
<dbReference type="EMBL" id="OZ023713">
    <property type="protein sequence ID" value="CAK9861706.1"/>
    <property type="molecule type" value="Genomic_DNA"/>
</dbReference>
<name>A0ABP1AGP2_9BRYO</name>
<evidence type="ECO:0000313" key="1">
    <source>
        <dbReference type="EMBL" id="CAK9861706.1"/>
    </source>
</evidence>
<accession>A0ABP1AGP2</accession>
<dbReference type="PANTHER" id="PTHR33984:SF2">
    <property type="entry name" value="OS02G0717600 PROTEIN"/>
    <property type="match status" value="1"/>
</dbReference>
<reference evidence="1" key="1">
    <citation type="submission" date="2024-03" db="EMBL/GenBank/DDBJ databases">
        <authorList>
            <consortium name="ELIXIR-Norway"/>
            <consortium name="Elixir Norway"/>
        </authorList>
    </citation>
    <scope>NUCLEOTIDE SEQUENCE</scope>
</reference>
<keyword evidence="2" id="KW-1185">Reference proteome</keyword>
<dbReference type="PANTHER" id="PTHR33984">
    <property type="entry name" value="OS02G0717600 PROTEIN"/>
    <property type="match status" value="1"/>
</dbReference>
<organism evidence="1 2">
    <name type="scientific">Sphagnum jensenii</name>
    <dbReference type="NCBI Taxonomy" id="128206"/>
    <lineage>
        <taxon>Eukaryota</taxon>
        <taxon>Viridiplantae</taxon>
        <taxon>Streptophyta</taxon>
        <taxon>Embryophyta</taxon>
        <taxon>Bryophyta</taxon>
        <taxon>Sphagnophytina</taxon>
        <taxon>Sphagnopsida</taxon>
        <taxon>Sphagnales</taxon>
        <taxon>Sphagnaceae</taxon>
        <taxon>Sphagnum</taxon>
    </lineage>
</organism>
<sequence length="409" mass="45187">MTSDSTSNDDQPRQRTKSFLRTKLIDNFQAAVSDSWTDSKLLSGDIVLQVSTDSGVEFRAPFAGGKAGLQREFRKLTNARGGLKVKVKRGQTILDVWVKVALDESSLLKKNYVLVSLLDATHVATLVDSIEPECIDLQEEYSKKDELLLRMNSMRLKESNVAYPWEQKLQTHLPVSGSATVFSLLVMPVALSPKARDYAGVEDTSARAVAWLSAAQESGVPISFVNIQTEPLFLQVGHPVAVTTMQQNIYKSEWVPLFQNREAMDMDVVRAVRLWYMPAGAEFAIELRPEENEARLGVGISCTEEGFCYVSSVDPGTVADRAGLLTLYQGACEARKLLVVSRLGREKITPWLVSSGGSIRCFDTVSMSDKLSLHRQTGESVKLHVMLWDGALHDSSGHQGFMDNPSGRN</sequence>
<gene>
    <name evidence="1" type="ORF">CSSPJE1EN2_LOCUS4701</name>
</gene>